<evidence type="ECO:0000256" key="1">
    <source>
        <dbReference type="SAM" id="MobiDB-lite"/>
    </source>
</evidence>
<evidence type="ECO:0000313" key="3">
    <source>
        <dbReference type="Proteomes" id="UP001221898"/>
    </source>
</evidence>
<feature type="non-terminal residue" evidence="2">
    <location>
        <position position="116"/>
    </location>
</feature>
<dbReference type="EMBL" id="JAINUG010000388">
    <property type="protein sequence ID" value="KAJ8372746.1"/>
    <property type="molecule type" value="Genomic_DNA"/>
</dbReference>
<sequence>MAKTAAQWQREFRARRDADPVRRENSQRSEHQRWKRDVEAGKKRKIDDLSERAQRLRCKKWREAKQRQKQREETLRKLDCKCFNTQHFIFDTKVSSAVSQNEMQINWGNPQLCGQW</sequence>
<reference evidence="2" key="1">
    <citation type="journal article" date="2023" name="Science">
        <title>Genome structures resolve the early diversification of teleost fishes.</title>
        <authorList>
            <person name="Parey E."/>
            <person name="Louis A."/>
            <person name="Montfort J."/>
            <person name="Bouchez O."/>
            <person name="Roques C."/>
            <person name="Iampietro C."/>
            <person name="Lluch J."/>
            <person name="Castinel A."/>
            <person name="Donnadieu C."/>
            <person name="Desvignes T."/>
            <person name="Floi Bucao C."/>
            <person name="Jouanno E."/>
            <person name="Wen M."/>
            <person name="Mejri S."/>
            <person name="Dirks R."/>
            <person name="Jansen H."/>
            <person name="Henkel C."/>
            <person name="Chen W.J."/>
            <person name="Zahm M."/>
            <person name="Cabau C."/>
            <person name="Klopp C."/>
            <person name="Thompson A.W."/>
            <person name="Robinson-Rechavi M."/>
            <person name="Braasch I."/>
            <person name="Lecointre G."/>
            <person name="Bobe J."/>
            <person name="Postlethwait J.H."/>
            <person name="Berthelot C."/>
            <person name="Roest Crollius H."/>
            <person name="Guiguen Y."/>
        </authorList>
    </citation>
    <scope>NUCLEOTIDE SEQUENCE</scope>
    <source>
        <strain evidence="2">NC1722</strain>
    </source>
</reference>
<dbReference type="AlphaFoldDB" id="A0AAD7RCW5"/>
<protein>
    <submittedName>
        <fullName evidence="2">Uncharacterized protein</fullName>
    </submittedName>
</protein>
<organism evidence="2 3">
    <name type="scientific">Aldrovandia affinis</name>
    <dbReference type="NCBI Taxonomy" id="143900"/>
    <lineage>
        <taxon>Eukaryota</taxon>
        <taxon>Metazoa</taxon>
        <taxon>Chordata</taxon>
        <taxon>Craniata</taxon>
        <taxon>Vertebrata</taxon>
        <taxon>Euteleostomi</taxon>
        <taxon>Actinopterygii</taxon>
        <taxon>Neopterygii</taxon>
        <taxon>Teleostei</taxon>
        <taxon>Notacanthiformes</taxon>
        <taxon>Halosauridae</taxon>
        <taxon>Aldrovandia</taxon>
    </lineage>
</organism>
<feature type="region of interest" description="Disordered" evidence="1">
    <location>
        <begin position="1"/>
        <end position="46"/>
    </location>
</feature>
<accession>A0AAD7RCW5</accession>
<gene>
    <name evidence="2" type="ORF">AAFF_G00277540</name>
</gene>
<feature type="compositionally biased region" description="Basic and acidic residues" evidence="1">
    <location>
        <begin position="10"/>
        <end position="46"/>
    </location>
</feature>
<evidence type="ECO:0000313" key="2">
    <source>
        <dbReference type="EMBL" id="KAJ8372746.1"/>
    </source>
</evidence>
<dbReference type="Proteomes" id="UP001221898">
    <property type="component" value="Unassembled WGS sequence"/>
</dbReference>
<proteinExistence type="predicted"/>
<name>A0AAD7RCW5_9TELE</name>
<keyword evidence="3" id="KW-1185">Reference proteome</keyword>
<comment type="caution">
    <text evidence="2">The sequence shown here is derived from an EMBL/GenBank/DDBJ whole genome shotgun (WGS) entry which is preliminary data.</text>
</comment>